<dbReference type="KEGG" id="hch:HCH_05674"/>
<dbReference type="EMBL" id="CP000155">
    <property type="protein sequence ID" value="ABC32329.1"/>
    <property type="molecule type" value="Genomic_DNA"/>
</dbReference>
<proteinExistence type="predicted"/>
<dbReference type="HOGENOM" id="CLU_1793786_0_0_6"/>
<evidence type="ECO:0000313" key="2">
    <source>
        <dbReference type="Proteomes" id="UP000000238"/>
    </source>
</evidence>
<organism evidence="1 2">
    <name type="scientific">Hahella chejuensis (strain KCTC 2396)</name>
    <dbReference type="NCBI Taxonomy" id="349521"/>
    <lineage>
        <taxon>Bacteria</taxon>
        <taxon>Pseudomonadati</taxon>
        <taxon>Pseudomonadota</taxon>
        <taxon>Gammaproteobacteria</taxon>
        <taxon>Oceanospirillales</taxon>
        <taxon>Hahellaceae</taxon>
        <taxon>Hahella</taxon>
    </lineage>
</organism>
<evidence type="ECO:0000313" key="1">
    <source>
        <dbReference type="EMBL" id="ABC32329.1"/>
    </source>
</evidence>
<protein>
    <submittedName>
        <fullName evidence="1">Uncharacterized protein</fullName>
    </submittedName>
</protein>
<keyword evidence="2" id="KW-1185">Reference proteome</keyword>
<dbReference type="AlphaFoldDB" id="Q2SAJ5"/>
<gene>
    <name evidence="1" type="ordered locus">HCH_05674</name>
</gene>
<sequence>MQKGGWEGWAQVELTNVFQTLPGDGVVNVEREVHAYENARQAVDIKITDVNQQKSFLVELKCESLFASADSATQQAGNRFYLNFQDDIQKLRSRTRQQSIPLALMFIISDEARRETDSYFGDNVQREDFSLPDGWTLSIYLAVC</sequence>
<reference evidence="1 2" key="1">
    <citation type="journal article" date="2005" name="Nucleic Acids Res.">
        <title>Genomic blueprint of Hahella chejuensis, a marine microbe producing an algicidal agent.</title>
        <authorList>
            <person name="Jeong H."/>
            <person name="Yim J.H."/>
            <person name="Lee C."/>
            <person name="Choi S.-H."/>
            <person name="Park Y.K."/>
            <person name="Yoon S.H."/>
            <person name="Hur C.-G."/>
            <person name="Kang H.-Y."/>
            <person name="Kim D."/>
            <person name="Lee H.H."/>
            <person name="Park K.H."/>
            <person name="Park S.-H."/>
            <person name="Park H.-S."/>
            <person name="Lee H.K."/>
            <person name="Oh T.K."/>
            <person name="Kim J.F."/>
        </authorList>
    </citation>
    <scope>NUCLEOTIDE SEQUENCE [LARGE SCALE GENOMIC DNA]</scope>
    <source>
        <strain evidence="1 2">KCTC 2396</strain>
    </source>
</reference>
<accession>Q2SAJ5</accession>
<dbReference type="STRING" id="349521.HCH_05674"/>
<dbReference type="Proteomes" id="UP000000238">
    <property type="component" value="Chromosome"/>
</dbReference>
<name>Q2SAJ5_HAHCH</name>